<dbReference type="InterPro" id="IPR036116">
    <property type="entry name" value="FN3_sf"/>
</dbReference>
<dbReference type="OMA" id="KTHFHIV"/>
<reference evidence="2" key="1">
    <citation type="submission" date="2025-08" db="UniProtKB">
        <authorList>
            <consortium name="Ensembl"/>
        </authorList>
    </citation>
    <scope>IDENTIFICATION</scope>
</reference>
<accession>A0A3Q4MMD0</accession>
<dbReference type="SUPFAM" id="SSF49265">
    <property type="entry name" value="Fibronectin type III"/>
    <property type="match status" value="1"/>
</dbReference>
<sequence length="116" mass="12291">MAFDSGHFHIVVTDSGWLLKAQEFTVPGNQSHLDIGGLITGIGYEVRLTGVSESGLLSRPLTAVAVTGTTQCTVSPPVLQQSPVSDFVEATMGVYVYNYYNHFSSAVSLSQPGAVL</sequence>
<dbReference type="STRING" id="32507.ENSNBRP00000014459"/>
<evidence type="ECO:0000259" key="1">
    <source>
        <dbReference type="PROSITE" id="PS50853"/>
    </source>
</evidence>
<dbReference type="PROSITE" id="PS50853">
    <property type="entry name" value="FN3"/>
    <property type="match status" value="1"/>
</dbReference>
<protein>
    <recommendedName>
        <fullName evidence="1">Fibronectin type-III domain-containing protein</fullName>
    </recommendedName>
</protein>
<dbReference type="Bgee" id="ENSNBRG00000011178">
    <property type="expression patterns" value="Expressed in camera-type eye and 2 other cell types or tissues"/>
</dbReference>
<dbReference type="GeneTree" id="ENSGT01030000235246"/>
<reference evidence="2" key="2">
    <citation type="submission" date="2025-09" db="UniProtKB">
        <authorList>
            <consortium name="Ensembl"/>
        </authorList>
    </citation>
    <scope>IDENTIFICATION</scope>
</reference>
<organism evidence="2 3">
    <name type="scientific">Neolamprologus brichardi</name>
    <name type="common">Fairy cichlid</name>
    <name type="synonym">Lamprologus brichardi</name>
    <dbReference type="NCBI Taxonomy" id="32507"/>
    <lineage>
        <taxon>Eukaryota</taxon>
        <taxon>Metazoa</taxon>
        <taxon>Chordata</taxon>
        <taxon>Craniata</taxon>
        <taxon>Vertebrata</taxon>
        <taxon>Euteleostomi</taxon>
        <taxon>Actinopterygii</taxon>
        <taxon>Neopterygii</taxon>
        <taxon>Teleostei</taxon>
        <taxon>Neoteleostei</taxon>
        <taxon>Acanthomorphata</taxon>
        <taxon>Ovalentaria</taxon>
        <taxon>Cichlomorphae</taxon>
        <taxon>Cichliformes</taxon>
        <taxon>Cichlidae</taxon>
        <taxon>African cichlids</taxon>
        <taxon>Pseudocrenilabrinae</taxon>
        <taxon>Lamprologini</taxon>
        <taxon>Neolamprologus</taxon>
    </lineage>
</organism>
<evidence type="ECO:0000313" key="3">
    <source>
        <dbReference type="Proteomes" id="UP000261580"/>
    </source>
</evidence>
<dbReference type="Proteomes" id="UP000261580">
    <property type="component" value="Unassembled WGS sequence"/>
</dbReference>
<name>A0A3Q4MMD0_NEOBR</name>
<keyword evidence="3" id="KW-1185">Reference proteome</keyword>
<proteinExistence type="predicted"/>
<dbReference type="AlphaFoldDB" id="A0A3Q4MMD0"/>
<feature type="domain" description="Fibronectin type-III" evidence="1">
    <location>
        <begin position="1"/>
        <end position="72"/>
    </location>
</feature>
<dbReference type="Gene3D" id="2.60.40.10">
    <property type="entry name" value="Immunoglobulins"/>
    <property type="match status" value="1"/>
</dbReference>
<dbReference type="InterPro" id="IPR013783">
    <property type="entry name" value="Ig-like_fold"/>
</dbReference>
<dbReference type="Ensembl" id="ENSNBRT00000014849.1">
    <property type="protein sequence ID" value="ENSNBRP00000014459.1"/>
    <property type="gene ID" value="ENSNBRG00000011178.1"/>
</dbReference>
<dbReference type="InterPro" id="IPR003961">
    <property type="entry name" value="FN3_dom"/>
</dbReference>
<evidence type="ECO:0000313" key="2">
    <source>
        <dbReference type="Ensembl" id="ENSNBRP00000014459.1"/>
    </source>
</evidence>